<keyword evidence="4 8" id="KW-0440">LIM domain</keyword>
<keyword evidence="7" id="KW-0539">Nucleus</keyword>
<sequence>LFGLSCVKCSLQFKREQDWMRVAGQHRYHIACFLCKICKRQLGNNEKYHLVNGTDIYCTNHYRDMVNGESS</sequence>
<dbReference type="GO" id="GO:0030182">
    <property type="term" value="P:neuron differentiation"/>
    <property type="evidence" value="ECO:0007669"/>
    <property type="project" value="TreeGrafter"/>
</dbReference>
<feature type="domain" description="LIM zinc-binding" evidence="9">
    <location>
        <begin position="4"/>
        <end position="68"/>
    </location>
</feature>
<dbReference type="Proteomes" id="UP000678393">
    <property type="component" value="Unassembled WGS sequence"/>
</dbReference>
<dbReference type="PROSITE" id="PS00478">
    <property type="entry name" value="LIM_DOMAIN_1"/>
    <property type="match status" value="1"/>
</dbReference>
<keyword evidence="3 8" id="KW-0862">Zinc</keyword>
<accession>A0A8S3YQ10</accession>
<evidence type="ECO:0000256" key="5">
    <source>
        <dbReference type="ARBA" id="ARBA00023125"/>
    </source>
</evidence>
<dbReference type="EMBL" id="CAJHNH020000256">
    <property type="protein sequence ID" value="CAG5116436.1"/>
    <property type="molecule type" value="Genomic_DNA"/>
</dbReference>
<dbReference type="AlphaFoldDB" id="A0A8S3YQ10"/>
<dbReference type="GO" id="GO:0000977">
    <property type="term" value="F:RNA polymerase II transcription regulatory region sequence-specific DNA binding"/>
    <property type="evidence" value="ECO:0007669"/>
    <property type="project" value="TreeGrafter"/>
</dbReference>
<evidence type="ECO:0000313" key="10">
    <source>
        <dbReference type="EMBL" id="CAG5116436.1"/>
    </source>
</evidence>
<keyword evidence="2 8" id="KW-0479">Metal-binding</keyword>
<dbReference type="Pfam" id="PF00412">
    <property type="entry name" value="LIM"/>
    <property type="match status" value="1"/>
</dbReference>
<name>A0A8S3YQ10_9EUPU</name>
<keyword evidence="11" id="KW-1185">Reference proteome</keyword>
<evidence type="ECO:0000256" key="6">
    <source>
        <dbReference type="ARBA" id="ARBA00023155"/>
    </source>
</evidence>
<dbReference type="SMART" id="SM00132">
    <property type="entry name" value="LIM"/>
    <property type="match status" value="1"/>
</dbReference>
<dbReference type="PANTHER" id="PTHR24208:SF127">
    <property type="entry name" value="LIM_HOMEOBOX PROTEIN AWH"/>
    <property type="match status" value="1"/>
</dbReference>
<evidence type="ECO:0000256" key="1">
    <source>
        <dbReference type="ARBA" id="ARBA00004123"/>
    </source>
</evidence>
<keyword evidence="6" id="KW-0371">Homeobox</keyword>
<evidence type="ECO:0000259" key="9">
    <source>
        <dbReference type="PROSITE" id="PS50023"/>
    </source>
</evidence>
<comment type="subcellular location">
    <subcellularLocation>
        <location evidence="1">Nucleus</location>
    </subcellularLocation>
</comment>
<organism evidence="10 11">
    <name type="scientific">Candidula unifasciata</name>
    <dbReference type="NCBI Taxonomy" id="100452"/>
    <lineage>
        <taxon>Eukaryota</taxon>
        <taxon>Metazoa</taxon>
        <taxon>Spiralia</taxon>
        <taxon>Lophotrochozoa</taxon>
        <taxon>Mollusca</taxon>
        <taxon>Gastropoda</taxon>
        <taxon>Heterobranchia</taxon>
        <taxon>Euthyneura</taxon>
        <taxon>Panpulmonata</taxon>
        <taxon>Eupulmonata</taxon>
        <taxon>Stylommatophora</taxon>
        <taxon>Helicina</taxon>
        <taxon>Helicoidea</taxon>
        <taxon>Geomitridae</taxon>
        <taxon>Candidula</taxon>
    </lineage>
</organism>
<evidence type="ECO:0000256" key="7">
    <source>
        <dbReference type="ARBA" id="ARBA00023242"/>
    </source>
</evidence>
<evidence type="ECO:0000313" key="11">
    <source>
        <dbReference type="Proteomes" id="UP000678393"/>
    </source>
</evidence>
<dbReference type="GO" id="GO:0000981">
    <property type="term" value="F:DNA-binding transcription factor activity, RNA polymerase II-specific"/>
    <property type="evidence" value="ECO:0007669"/>
    <property type="project" value="TreeGrafter"/>
</dbReference>
<evidence type="ECO:0000256" key="2">
    <source>
        <dbReference type="ARBA" id="ARBA00022723"/>
    </source>
</evidence>
<dbReference type="PANTHER" id="PTHR24208">
    <property type="entry name" value="LIM/HOMEOBOX PROTEIN LHX"/>
    <property type="match status" value="1"/>
</dbReference>
<dbReference type="SUPFAM" id="SSF57716">
    <property type="entry name" value="Glucocorticoid receptor-like (DNA-binding domain)"/>
    <property type="match status" value="1"/>
</dbReference>
<comment type="caution">
    <text evidence="10">The sequence shown here is derived from an EMBL/GenBank/DDBJ whole genome shotgun (WGS) entry which is preliminary data.</text>
</comment>
<reference evidence="10" key="1">
    <citation type="submission" date="2021-04" db="EMBL/GenBank/DDBJ databases">
        <authorList>
            <consortium name="Molecular Ecology Group"/>
        </authorList>
    </citation>
    <scope>NUCLEOTIDE SEQUENCE</scope>
</reference>
<evidence type="ECO:0000256" key="8">
    <source>
        <dbReference type="PROSITE-ProRule" id="PRU00125"/>
    </source>
</evidence>
<evidence type="ECO:0000256" key="4">
    <source>
        <dbReference type="ARBA" id="ARBA00023038"/>
    </source>
</evidence>
<dbReference type="GO" id="GO:0046872">
    <property type="term" value="F:metal ion binding"/>
    <property type="evidence" value="ECO:0007669"/>
    <property type="project" value="UniProtKB-KW"/>
</dbReference>
<feature type="non-terminal residue" evidence="10">
    <location>
        <position position="1"/>
    </location>
</feature>
<dbReference type="OrthoDB" id="10068367at2759"/>
<dbReference type="GO" id="GO:0005634">
    <property type="term" value="C:nucleus"/>
    <property type="evidence" value="ECO:0007669"/>
    <property type="project" value="UniProtKB-SubCell"/>
</dbReference>
<dbReference type="Gene3D" id="2.10.110.10">
    <property type="entry name" value="Cysteine Rich Protein"/>
    <property type="match status" value="1"/>
</dbReference>
<dbReference type="InterPro" id="IPR001781">
    <property type="entry name" value="Znf_LIM"/>
</dbReference>
<dbReference type="PROSITE" id="PS50023">
    <property type="entry name" value="LIM_DOMAIN_2"/>
    <property type="match status" value="1"/>
</dbReference>
<evidence type="ECO:0000256" key="3">
    <source>
        <dbReference type="ARBA" id="ARBA00022833"/>
    </source>
</evidence>
<dbReference type="InterPro" id="IPR050453">
    <property type="entry name" value="LIM_Homeobox_TF"/>
</dbReference>
<gene>
    <name evidence="10" type="ORF">CUNI_LOCUS1994</name>
</gene>
<protein>
    <recommendedName>
        <fullName evidence="9">LIM zinc-binding domain-containing protein</fullName>
    </recommendedName>
</protein>
<keyword evidence="5" id="KW-0238">DNA-binding</keyword>
<feature type="non-terminal residue" evidence="10">
    <location>
        <position position="71"/>
    </location>
</feature>
<proteinExistence type="predicted"/>